<name>A0A382GIU8_9ZZZZ</name>
<gene>
    <name evidence="1" type="ORF">METZ01_LOCUS227934</name>
</gene>
<accession>A0A382GIU8</accession>
<dbReference type="AlphaFoldDB" id="A0A382GIU8"/>
<protein>
    <submittedName>
        <fullName evidence="1">Uncharacterized protein</fullName>
    </submittedName>
</protein>
<organism evidence="1">
    <name type="scientific">marine metagenome</name>
    <dbReference type="NCBI Taxonomy" id="408172"/>
    <lineage>
        <taxon>unclassified sequences</taxon>
        <taxon>metagenomes</taxon>
        <taxon>ecological metagenomes</taxon>
    </lineage>
</organism>
<reference evidence="1" key="1">
    <citation type="submission" date="2018-05" db="EMBL/GenBank/DDBJ databases">
        <authorList>
            <person name="Lanie J.A."/>
            <person name="Ng W.-L."/>
            <person name="Kazmierczak K.M."/>
            <person name="Andrzejewski T.M."/>
            <person name="Davidsen T.M."/>
            <person name="Wayne K.J."/>
            <person name="Tettelin H."/>
            <person name="Glass J.I."/>
            <person name="Rusch D."/>
            <person name="Podicherti R."/>
            <person name="Tsui H.-C.T."/>
            <person name="Winkler M.E."/>
        </authorList>
    </citation>
    <scope>NUCLEOTIDE SEQUENCE</scope>
</reference>
<feature type="non-terminal residue" evidence="1">
    <location>
        <position position="1"/>
    </location>
</feature>
<dbReference type="EMBL" id="UINC01055790">
    <property type="protein sequence ID" value="SVB75080.1"/>
    <property type="molecule type" value="Genomic_DNA"/>
</dbReference>
<evidence type="ECO:0000313" key="1">
    <source>
        <dbReference type="EMBL" id="SVB75080.1"/>
    </source>
</evidence>
<sequence>VKAAVVMEAKTVCVHLLALIAVVITSN</sequence>
<proteinExistence type="predicted"/>